<evidence type="ECO:0000256" key="11">
    <source>
        <dbReference type="ARBA" id="ARBA00033150"/>
    </source>
</evidence>
<evidence type="ECO:0000256" key="12">
    <source>
        <dbReference type="SAM" id="MobiDB-lite"/>
    </source>
</evidence>
<dbReference type="EMBL" id="NHTK01006121">
    <property type="protein sequence ID" value="PPQ63482.1"/>
    <property type="molecule type" value="Genomic_DNA"/>
</dbReference>
<keyword evidence="15" id="KW-1185">Reference proteome</keyword>
<evidence type="ECO:0000256" key="8">
    <source>
        <dbReference type="ARBA" id="ARBA00023128"/>
    </source>
</evidence>
<dbReference type="GO" id="GO:0005743">
    <property type="term" value="C:mitochondrial inner membrane"/>
    <property type="evidence" value="ECO:0007669"/>
    <property type="project" value="UniProtKB-SubCell"/>
</dbReference>
<evidence type="ECO:0000256" key="2">
    <source>
        <dbReference type="ARBA" id="ARBA00004164"/>
    </source>
</evidence>
<evidence type="ECO:0000256" key="10">
    <source>
        <dbReference type="ARBA" id="ARBA00023284"/>
    </source>
</evidence>
<comment type="caution">
    <text evidence="14">The sequence shown here is derived from an EMBL/GenBank/DDBJ whole genome shotgun (WGS) entry which is preliminary data.</text>
</comment>
<dbReference type="InterPro" id="IPR039289">
    <property type="entry name" value="CHCHD4"/>
</dbReference>
<feature type="region of interest" description="Disordered" evidence="12">
    <location>
        <begin position="240"/>
        <end position="316"/>
    </location>
</feature>
<evidence type="ECO:0000313" key="14">
    <source>
        <dbReference type="EMBL" id="PPQ63482.1"/>
    </source>
</evidence>
<dbReference type="GO" id="GO:0045041">
    <property type="term" value="P:protein import into mitochondrial intermembrane space"/>
    <property type="evidence" value="ECO:0007669"/>
    <property type="project" value="InterPro"/>
</dbReference>
<dbReference type="STRING" id="181874.A0A409V9Q8"/>
<dbReference type="Gene3D" id="1.10.287.2900">
    <property type="match status" value="1"/>
</dbReference>
<dbReference type="AlphaFoldDB" id="A0A409V9Q8"/>
<dbReference type="Proteomes" id="UP000284842">
    <property type="component" value="Unassembled WGS sequence"/>
</dbReference>
<feature type="compositionally biased region" description="Low complexity" evidence="12">
    <location>
        <begin position="428"/>
        <end position="437"/>
    </location>
</feature>
<evidence type="ECO:0000256" key="3">
    <source>
        <dbReference type="ARBA" id="ARBA00013714"/>
    </source>
</evidence>
<evidence type="ECO:0000256" key="6">
    <source>
        <dbReference type="ARBA" id="ARBA00023002"/>
    </source>
</evidence>
<name>A0A409V9Q8_9AGAR</name>
<evidence type="ECO:0000256" key="9">
    <source>
        <dbReference type="ARBA" id="ARBA00023157"/>
    </source>
</evidence>
<sequence length="437" mass="49121">MMYDKPSAFCHHYLRRERLAPTTQHFDISMESNGMAGANTERRRKMTFAWAVEQKFMRNESGGMTTEEWVKQQREYQTEREWPQARKQYASSRKPAAKAAFVGETRQMRSQEKVYMVETLDSAEDETAWEKAERQAKARIREEFRKMEDHLRRKQDEERSKQKQRISAAWNRYEQGWNRMNSEPTDEKLCFDSIPWPVIVKATDSRDLTKKAVSKLFLGLSGAAVLAYNLFPNHPLHLDSPSTAPSTSQPKIVKANSAPTPTSNSENPVFIPDPAPVPESSDDKALQQDESSSSTPESESEGQSESSPAANKGAYDPVTGEINWDCPCLGGMAHGPCGEEFKEAFSCFVYSEAEPKGINCVEKFQAMQNCFRAHPDVYADEIMRDDDDETPEASASSNDSQNPQPTDDTLSDPTSEPQRPSQDPIAPSSESASVTSS</sequence>
<feature type="compositionally biased region" description="Polar residues" evidence="12">
    <location>
        <begin position="393"/>
        <end position="421"/>
    </location>
</feature>
<keyword evidence="5" id="KW-0653">Protein transport</keyword>
<evidence type="ECO:0000259" key="13">
    <source>
        <dbReference type="Pfam" id="PF06747"/>
    </source>
</evidence>
<evidence type="ECO:0000256" key="1">
    <source>
        <dbReference type="ARBA" id="ARBA00001973"/>
    </source>
</evidence>
<feature type="region of interest" description="Disordered" evidence="12">
    <location>
        <begin position="381"/>
        <end position="437"/>
    </location>
</feature>
<accession>A0A409V9Q8</accession>
<dbReference type="GO" id="GO:0015035">
    <property type="term" value="F:protein-disulfide reductase activity"/>
    <property type="evidence" value="ECO:0007669"/>
    <property type="project" value="InterPro"/>
</dbReference>
<keyword evidence="10" id="KW-0676">Redox-active center</keyword>
<dbReference type="PANTHER" id="PTHR21622">
    <property type="entry name" value="COILED-COIL-HELIX-COILED-COIL-HELIX DOMAIN CONTAINING 4"/>
    <property type="match status" value="1"/>
</dbReference>
<keyword evidence="7" id="KW-0811">Translocation</keyword>
<proteinExistence type="predicted"/>
<evidence type="ECO:0000256" key="4">
    <source>
        <dbReference type="ARBA" id="ARBA00022448"/>
    </source>
</evidence>
<dbReference type="GO" id="GO:0005758">
    <property type="term" value="C:mitochondrial intermembrane space"/>
    <property type="evidence" value="ECO:0007669"/>
    <property type="project" value="TreeGrafter"/>
</dbReference>
<feature type="compositionally biased region" description="Polar residues" evidence="12">
    <location>
        <begin position="240"/>
        <end position="250"/>
    </location>
</feature>
<organism evidence="14 15">
    <name type="scientific">Panaeolus cyanescens</name>
    <dbReference type="NCBI Taxonomy" id="181874"/>
    <lineage>
        <taxon>Eukaryota</taxon>
        <taxon>Fungi</taxon>
        <taxon>Dikarya</taxon>
        <taxon>Basidiomycota</taxon>
        <taxon>Agaricomycotina</taxon>
        <taxon>Agaricomycetes</taxon>
        <taxon>Agaricomycetidae</taxon>
        <taxon>Agaricales</taxon>
        <taxon>Agaricineae</taxon>
        <taxon>Galeropsidaceae</taxon>
        <taxon>Panaeolus</taxon>
    </lineage>
</organism>
<reference evidence="14 15" key="1">
    <citation type="journal article" date="2018" name="Evol. Lett.">
        <title>Horizontal gene cluster transfer increased hallucinogenic mushroom diversity.</title>
        <authorList>
            <person name="Reynolds H.T."/>
            <person name="Vijayakumar V."/>
            <person name="Gluck-Thaler E."/>
            <person name="Korotkin H.B."/>
            <person name="Matheny P.B."/>
            <person name="Slot J.C."/>
        </authorList>
    </citation>
    <scope>NUCLEOTIDE SEQUENCE [LARGE SCALE GENOMIC DNA]</scope>
    <source>
        <strain evidence="14 15">2629</strain>
    </source>
</reference>
<feature type="compositionally biased region" description="Polar residues" evidence="12">
    <location>
        <begin position="257"/>
        <end position="267"/>
    </location>
</feature>
<protein>
    <recommendedName>
        <fullName evidence="3">Mitochondrial intermembrane space import and assembly protein 40</fullName>
    </recommendedName>
    <alternativeName>
        <fullName evidence="11">Mitochondrial import inner membrane translocase TIM40</fullName>
    </alternativeName>
</protein>
<dbReference type="PROSITE" id="PS51808">
    <property type="entry name" value="CHCH"/>
    <property type="match status" value="1"/>
</dbReference>
<dbReference type="Pfam" id="PF06747">
    <property type="entry name" value="CHCH"/>
    <property type="match status" value="1"/>
</dbReference>
<comment type="cofactor">
    <cofactor evidence="1">
        <name>Cu(2+)</name>
        <dbReference type="ChEBI" id="CHEBI:29036"/>
    </cofactor>
</comment>
<gene>
    <name evidence="14" type="ORF">CVT24_005139</name>
</gene>
<dbReference type="OrthoDB" id="7481291at2759"/>
<feature type="domain" description="CHCH" evidence="13">
    <location>
        <begin position="337"/>
        <end position="372"/>
    </location>
</feature>
<keyword evidence="9" id="KW-1015">Disulfide bond</keyword>
<comment type="subcellular location">
    <subcellularLocation>
        <location evidence="2">Mitochondrion inner membrane</location>
        <topology evidence="2">Single-pass type II membrane protein</topology>
        <orientation evidence="2">Intermembrane side</orientation>
    </subcellularLocation>
</comment>
<evidence type="ECO:0000256" key="5">
    <source>
        <dbReference type="ARBA" id="ARBA00022927"/>
    </source>
</evidence>
<evidence type="ECO:0000256" key="7">
    <source>
        <dbReference type="ARBA" id="ARBA00023010"/>
    </source>
</evidence>
<keyword evidence="4" id="KW-0813">Transport</keyword>
<feature type="compositionally biased region" description="Low complexity" evidence="12">
    <location>
        <begin position="290"/>
        <end position="307"/>
    </location>
</feature>
<evidence type="ECO:0000313" key="15">
    <source>
        <dbReference type="Proteomes" id="UP000284842"/>
    </source>
</evidence>
<keyword evidence="6" id="KW-0560">Oxidoreductase</keyword>
<dbReference type="InterPro" id="IPR010625">
    <property type="entry name" value="CHCH"/>
</dbReference>
<keyword evidence="8" id="KW-0496">Mitochondrion</keyword>
<dbReference type="PANTHER" id="PTHR21622:SF0">
    <property type="entry name" value="COILED-COIL-HELIX-COILED-COIL-HELIX DOMAIN CONTAINING 4"/>
    <property type="match status" value="1"/>
</dbReference>
<dbReference type="InParanoid" id="A0A409V9Q8"/>